<dbReference type="PRINTS" id="PR00371">
    <property type="entry name" value="FPNCR"/>
</dbReference>
<proteinExistence type="predicted"/>
<name>A0A928V925_9GAMM</name>
<dbReference type="Pfam" id="PF00175">
    <property type="entry name" value="NAD_binding_1"/>
    <property type="match status" value="1"/>
</dbReference>
<evidence type="ECO:0000256" key="4">
    <source>
        <dbReference type="SAM" id="Phobius"/>
    </source>
</evidence>
<evidence type="ECO:0000313" key="7">
    <source>
        <dbReference type="EMBL" id="MBE8718264.1"/>
    </source>
</evidence>
<dbReference type="PROSITE" id="PS50902">
    <property type="entry name" value="FLAVODOXIN_LIKE"/>
    <property type="match status" value="1"/>
</dbReference>
<dbReference type="CDD" id="cd06200">
    <property type="entry name" value="SiR_like1"/>
    <property type="match status" value="1"/>
</dbReference>
<keyword evidence="2" id="KW-0288">FMN</keyword>
<feature type="transmembrane region" description="Helical" evidence="4">
    <location>
        <begin position="148"/>
        <end position="168"/>
    </location>
</feature>
<dbReference type="SUPFAM" id="SSF63380">
    <property type="entry name" value="Riboflavin synthase domain-like"/>
    <property type="match status" value="1"/>
</dbReference>
<dbReference type="InterPro" id="IPR017927">
    <property type="entry name" value="FAD-bd_FR_type"/>
</dbReference>
<dbReference type="Pfam" id="PF03929">
    <property type="entry name" value="PepSY_TM"/>
    <property type="match status" value="1"/>
</dbReference>
<feature type="domain" description="FAD-binding FR-type" evidence="6">
    <location>
        <begin position="552"/>
        <end position="712"/>
    </location>
</feature>
<gene>
    <name evidence="7" type="ORF">C4F51_13800</name>
</gene>
<dbReference type="PANTHER" id="PTHR34219:SF3">
    <property type="entry name" value="BLL7967 PROTEIN"/>
    <property type="match status" value="1"/>
</dbReference>
<keyword evidence="4" id="KW-0472">Membrane</keyword>
<accession>A0A928V925</accession>
<dbReference type="GO" id="GO:0016491">
    <property type="term" value="F:oxidoreductase activity"/>
    <property type="evidence" value="ECO:0007669"/>
    <property type="project" value="InterPro"/>
</dbReference>
<dbReference type="SUPFAM" id="SSF52343">
    <property type="entry name" value="Ferredoxin reductase-like, C-terminal NADP-linked domain"/>
    <property type="match status" value="1"/>
</dbReference>
<feature type="transmembrane region" description="Helical" evidence="4">
    <location>
        <begin position="352"/>
        <end position="373"/>
    </location>
</feature>
<evidence type="ECO:0000313" key="8">
    <source>
        <dbReference type="Proteomes" id="UP000652567"/>
    </source>
</evidence>
<dbReference type="GO" id="GO:0010181">
    <property type="term" value="F:FMN binding"/>
    <property type="evidence" value="ECO:0007669"/>
    <property type="project" value="InterPro"/>
</dbReference>
<evidence type="ECO:0000256" key="2">
    <source>
        <dbReference type="ARBA" id="ARBA00022643"/>
    </source>
</evidence>
<evidence type="ECO:0000259" key="6">
    <source>
        <dbReference type="PROSITE" id="PS51384"/>
    </source>
</evidence>
<evidence type="ECO:0000256" key="1">
    <source>
        <dbReference type="ARBA" id="ARBA00022630"/>
    </source>
</evidence>
<dbReference type="PROSITE" id="PS51384">
    <property type="entry name" value="FAD_FR"/>
    <property type="match status" value="1"/>
</dbReference>
<dbReference type="SUPFAM" id="SSF52218">
    <property type="entry name" value="Flavoproteins"/>
    <property type="match status" value="1"/>
</dbReference>
<evidence type="ECO:0000259" key="5">
    <source>
        <dbReference type="PROSITE" id="PS50902"/>
    </source>
</evidence>
<organism evidence="7 8">
    <name type="scientific">Cellvibrio polysaccharolyticus</name>
    <dbReference type="NCBI Taxonomy" id="2082724"/>
    <lineage>
        <taxon>Bacteria</taxon>
        <taxon>Pseudomonadati</taxon>
        <taxon>Pseudomonadota</taxon>
        <taxon>Gammaproteobacteria</taxon>
        <taxon>Cellvibrionales</taxon>
        <taxon>Cellvibrionaceae</taxon>
        <taxon>Cellvibrio</taxon>
    </lineage>
</organism>
<dbReference type="InterPro" id="IPR001433">
    <property type="entry name" value="OxRdtase_FAD/NAD-bd"/>
</dbReference>
<keyword evidence="3" id="KW-0249">Electron transport</keyword>
<dbReference type="InterPro" id="IPR001709">
    <property type="entry name" value="Flavoprot_Pyr_Nucl_cyt_Rdtase"/>
</dbReference>
<keyword evidence="4" id="KW-0812">Transmembrane</keyword>
<evidence type="ECO:0000256" key="3">
    <source>
        <dbReference type="ARBA" id="ARBA00022982"/>
    </source>
</evidence>
<dbReference type="InterPro" id="IPR029039">
    <property type="entry name" value="Flavoprotein-like_sf"/>
</dbReference>
<keyword evidence="1" id="KW-0285">Flavoprotein</keyword>
<feature type="domain" description="Flavodoxin-like" evidence="5">
    <location>
        <begin position="401"/>
        <end position="538"/>
    </location>
</feature>
<dbReference type="InterPro" id="IPR001094">
    <property type="entry name" value="Flavdoxin-like"/>
</dbReference>
<dbReference type="PRINTS" id="PR00369">
    <property type="entry name" value="FLAVODOXIN"/>
</dbReference>
<feature type="transmembrane region" description="Helical" evidence="4">
    <location>
        <begin position="189"/>
        <end position="218"/>
    </location>
</feature>
<keyword evidence="8" id="KW-1185">Reference proteome</keyword>
<dbReference type="InterPro" id="IPR017938">
    <property type="entry name" value="Riboflavin_synthase-like_b-brl"/>
</dbReference>
<dbReference type="InterPro" id="IPR005625">
    <property type="entry name" value="PepSY-ass_TM"/>
</dbReference>
<keyword evidence="4" id="KW-1133">Transmembrane helix</keyword>
<dbReference type="Gene3D" id="3.40.50.360">
    <property type="match status" value="1"/>
</dbReference>
<comment type="caution">
    <text evidence="7">The sequence shown here is derived from an EMBL/GenBank/DDBJ whole genome shotgun (WGS) entry which is preliminary data.</text>
</comment>
<sequence>MVVKNWTFQLHWFLGITAGIVLGIIGVTGGMMSFERQIMEWMSSDVVYVEVPADGNRLTPDAIVSRFNEHRPDAGVQQLTLSSDPSRAVVVRTRSTPESRRGESLYLNPYSGELLGKIRGEQFFRDVRSLHRWLLIPSGEGINWGRHLTGFSTIALVYLSLSGLYLRWPRRALNWRAWLRLDFRLRGRSLYWSLHSVIGTWVLIVYLLLSFTGLYWSYSWYRTSMSWLLTGEVPEQRRGGGGGARGGFTPPPETGEVPSIDAAWSGFLRYSDGEYRTAFISLPQGDAKAAEVFFVLPDALHNRQSNQVALDLQTGDMVRERPYQQADTLGKRIYQGVYDLHVGDWFGTTGRVVNMVASLAMPLFMITGFLLYFDRRRKKRETRAASAGATQFVSATGEVGYLVVYASQTGTAEQLAWHTASILASGGEGVDVKPLHEVDAALLEKTDKLVLLLSTFGEGEAPDHARSFVKKVMSQHYMLDHLQFAVLGLGDKRYPDYCVFAREVNNWLLGCSAAPFFDALEVDNGSIETLQQWQTAIADVCGAEHVEAWQAPDYDQWPLLDNTHLNPGSAGDPVYRVRFAIPQEQRITWQAGDILDIKPRHNPAVIAELIAHWQLDAAATVEGVSLANWLQQKQLPAEKPAGDVSQWALPDLPHREYSIASLPASGVLELVVRLAYLPDGKPGLGSGWLTQYLQPGELLTARVRTNPAFHAPETVAPMLLVGAGTGIAGLRSHLHHRRDNSINETWLIFGERNRQFDAIYDDELQALKTAGVLSRLDQVFSRDGDGYVQQRLLQESAAVQEMIARGASIYVCGSLTGMGEGIHQVLIEILGEETVQQLTEQKRYCRDVY</sequence>
<evidence type="ECO:0008006" key="9">
    <source>
        <dbReference type="Google" id="ProtNLM"/>
    </source>
</evidence>
<protein>
    <recommendedName>
        <fullName evidence="9">Sulfite reductase (NADPH) flavoprotein alpha-component</fullName>
    </recommendedName>
</protein>
<feature type="transmembrane region" description="Helical" evidence="4">
    <location>
        <begin position="12"/>
        <end position="34"/>
    </location>
</feature>
<dbReference type="InterPro" id="IPR039261">
    <property type="entry name" value="FNR_nucleotide-bd"/>
</dbReference>
<reference evidence="7" key="1">
    <citation type="submission" date="2018-07" db="EMBL/GenBank/DDBJ databases">
        <title>Genome assembly of strain Ka43.</title>
        <authorList>
            <person name="Kukolya J."/>
            <person name="Nagy I."/>
            <person name="Horvath B."/>
            <person name="Toth A."/>
        </authorList>
    </citation>
    <scope>NUCLEOTIDE SEQUENCE</scope>
    <source>
        <strain evidence="7">KB43</strain>
    </source>
</reference>
<dbReference type="EMBL" id="PRDL01000001">
    <property type="protein sequence ID" value="MBE8718264.1"/>
    <property type="molecule type" value="Genomic_DNA"/>
</dbReference>
<keyword evidence="3" id="KW-0813">Transport</keyword>
<dbReference type="InterPro" id="IPR008254">
    <property type="entry name" value="Flavodoxin/NO_synth"/>
</dbReference>
<dbReference type="Gene3D" id="3.40.50.80">
    <property type="entry name" value="Nucleotide-binding domain of ferredoxin-NADP reductase (FNR) module"/>
    <property type="match status" value="1"/>
</dbReference>
<dbReference type="PANTHER" id="PTHR34219">
    <property type="entry name" value="IRON-REGULATED INNER MEMBRANE PROTEIN-RELATED"/>
    <property type="match status" value="1"/>
</dbReference>
<dbReference type="Proteomes" id="UP000652567">
    <property type="component" value="Unassembled WGS sequence"/>
</dbReference>
<dbReference type="AlphaFoldDB" id="A0A928V925"/>
<dbReference type="Pfam" id="PF00258">
    <property type="entry name" value="Flavodoxin_1"/>
    <property type="match status" value="1"/>
</dbReference>